<dbReference type="InterPro" id="IPR003142">
    <property type="entry name" value="BPL_C"/>
</dbReference>
<dbReference type="Pfam" id="PF02237">
    <property type="entry name" value="BPL_C"/>
    <property type="match status" value="1"/>
</dbReference>
<dbReference type="GO" id="GO:0005737">
    <property type="term" value="C:cytoplasm"/>
    <property type="evidence" value="ECO:0007669"/>
    <property type="project" value="TreeGrafter"/>
</dbReference>
<keyword evidence="2" id="KW-0547">Nucleotide-binding</keyword>
<evidence type="ECO:0000256" key="2">
    <source>
        <dbReference type="ARBA" id="ARBA00022741"/>
    </source>
</evidence>
<evidence type="ECO:0000313" key="5">
    <source>
        <dbReference type="EMBL" id="ALT69459.1"/>
    </source>
</evidence>
<dbReference type="GeneID" id="26736634"/>
<dbReference type="RefSeq" id="WP_058739690.1">
    <property type="nucleotide sequence ID" value="NZ_CP011266.1"/>
</dbReference>
<reference evidence="5 6" key="1">
    <citation type="submission" date="2015-04" db="EMBL/GenBank/DDBJ databases">
        <title>The complete genome sequence of the rumen methanogen Methanobrevibacter millerae SM9.</title>
        <authorList>
            <person name="Leahy S.C."/>
            <person name="Kelly W.J."/>
            <person name="Pacheco D.M."/>
            <person name="Li D."/>
            <person name="Altermann E."/>
            <person name="Attwood G.T."/>
        </authorList>
    </citation>
    <scope>NUCLEOTIDE SEQUENCE [LARGE SCALE GENOMIC DNA]</scope>
    <source>
        <strain evidence="5 6">SM9</strain>
    </source>
</reference>
<keyword evidence="1 5" id="KW-0436">Ligase</keyword>
<dbReference type="InterPro" id="IPR008988">
    <property type="entry name" value="Transcriptional_repressor_C"/>
</dbReference>
<dbReference type="AlphaFoldDB" id="A0A0U2TUG1"/>
<sequence>MQNEIINILKKEEKFSDKTIEEIREVELNDFSDIIKEVGKQETEYLNRTEILDGLNTKTIGKELYLFKEVMSTNTVAKFLSENDVNNGTVIISEKQSGAKGRLGKSWESPLGGIWLSLVVKPNVDHSKIPMITLATGVAVVKTLERIGIENAEIKWPNDVMINDKKVCGILTEAITKFNSIESVIIGVGIDANFDVNVLSKELQEGTTTLDIELGHRVNENEIIRFFLEEFERIGILFEEGGFERILKEWRKYSYSIGKIVEVREPFSKSYDGYVLGISREGALVVEKIDGTLEKVISGECIIKK</sequence>
<name>A0A0U2TUG1_9EURY</name>
<dbReference type="CDD" id="cd16442">
    <property type="entry name" value="BPL"/>
    <property type="match status" value="1"/>
</dbReference>
<dbReference type="Gene3D" id="2.30.30.100">
    <property type="match status" value="1"/>
</dbReference>
<protein>
    <submittedName>
        <fullName evidence="5">Biotin-acetyl-CoA-carboxylase ligase BirA</fullName>
    </submittedName>
</protein>
<dbReference type="PROSITE" id="PS51733">
    <property type="entry name" value="BPL_LPL_CATALYTIC"/>
    <property type="match status" value="1"/>
</dbReference>
<dbReference type="SUPFAM" id="SSF50037">
    <property type="entry name" value="C-terminal domain of transcriptional repressors"/>
    <property type="match status" value="1"/>
</dbReference>
<keyword evidence="6" id="KW-1185">Reference proteome</keyword>
<dbReference type="Pfam" id="PF03099">
    <property type="entry name" value="BPL_LplA_LipB"/>
    <property type="match status" value="1"/>
</dbReference>
<evidence type="ECO:0000256" key="3">
    <source>
        <dbReference type="ARBA" id="ARBA00022840"/>
    </source>
</evidence>
<accession>A0A0U2TUG1</accession>
<dbReference type="Proteomes" id="UP000067738">
    <property type="component" value="Chromosome"/>
</dbReference>
<feature type="domain" description="BPL/LPL catalytic" evidence="4">
    <location>
        <begin position="59"/>
        <end position="239"/>
    </location>
</feature>
<dbReference type="InterPro" id="IPR004143">
    <property type="entry name" value="BPL_LPL_catalytic"/>
</dbReference>
<evidence type="ECO:0000259" key="4">
    <source>
        <dbReference type="PROSITE" id="PS51733"/>
    </source>
</evidence>
<dbReference type="PANTHER" id="PTHR12835">
    <property type="entry name" value="BIOTIN PROTEIN LIGASE"/>
    <property type="match status" value="1"/>
</dbReference>
<dbReference type="NCBIfam" id="TIGR00121">
    <property type="entry name" value="birA_ligase"/>
    <property type="match status" value="1"/>
</dbReference>
<dbReference type="InterPro" id="IPR045864">
    <property type="entry name" value="aa-tRNA-synth_II/BPL/LPL"/>
</dbReference>
<keyword evidence="3" id="KW-0067">ATP-binding</keyword>
<dbReference type="PANTHER" id="PTHR12835:SF5">
    <property type="entry name" value="BIOTIN--PROTEIN LIGASE"/>
    <property type="match status" value="1"/>
</dbReference>
<dbReference type="SUPFAM" id="SSF55681">
    <property type="entry name" value="Class II aaRS and biotin synthetases"/>
    <property type="match status" value="1"/>
</dbReference>
<dbReference type="KEGG" id="mmil:sm9_1692"/>
<dbReference type="PATRIC" id="fig|230361.4.peg.1752"/>
<dbReference type="OrthoDB" id="46252at2157"/>
<dbReference type="Gene3D" id="3.30.930.10">
    <property type="entry name" value="Bira Bifunctional Protein, Domain 2"/>
    <property type="match status" value="1"/>
</dbReference>
<gene>
    <name evidence="5" type="primary">birA</name>
    <name evidence="5" type="ORF">sm9_1692</name>
</gene>
<proteinExistence type="predicted"/>
<organism evidence="5 6">
    <name type="scientific">Methanobrevibacter millerae</name>
    <dbReference type="NCBI Taxonomy" id="230361"/>
    <lineage>
        <taxon>Archaea</taxon>
        <taxon>Methanobacteriati</taxon>
        <taxon>Methanobacteriota</taxon>
        <taxon>Methanomada group</taxon>
        <taxon>Methanobacteria</taxon>
        <taxon>Methanobacteriales</taxon>
        <taxon>Methanobacteriaceae</taxon>
        <taxon>Methanobrevibacter</taxon>
    </lineage>
</organism>
<dbReference type="GO" id="GO:0005524">
    <property type="term" value="F:ATP binding"/>
    <property type="evidence" value="ECO:0007669"/>
    <property type="project" value="UniProtKB-KW"/>
</dbReference>
<dbReference type="InterPro" id="IPR004408">
    <property type="entry name" value="Biotin_CoA_COase_ligase"/>
</dbReference>
<dbReference type="GO" id="GO:0004077">
    <property type="term" value="F:biotin--[biotin carboxyl-carrier protein] ligase activity"/>
    <property type="evidence" value="ECO:0007669"/>
    <property type="project" value="InterPro"/>
</dbReference>
<evidence type="ECO:0000256" key="1">
    <source>
        <dbReference type="ARBA" id="ARBA00022598"/>
    </source>
</evidence>
<evidence type="ECO:0000313" key="6">
    <source>
        <dbReference type="Proteomes" id="UP000067738"/>
    </source>
</evidence>
<dbReference type="EMBL" id="CP011266">
    <property type="protein sequence ID" value="ALT69459.1"/>
    <property type="molecule type" value="Genomic_DNA"/>
</dbReference>